<evidence type="ECO:0000259" key="6">
    <source>
        <dbReference type="PROSITE" id="PS51471"/>
    </source>
</evidence>
<dbReference type="GO" id="GO:0051213">
    <property type="term" value="F:dioxygenase activity"/>
    <property type="evidence" value="ECO:0007669"/>
    <property type="project" value="UniProtKB-KW"/>
</dbReference>
<evidence type="ECO:0000313" key="8">
    <source>
        <dbReference type="Proteomes" id="UP000257109"/>
    </source>
</evidence>
<dbReference type="GO" id="GO:0046872">
    <property type="term" value="F:metal ion binding"/>
    <property type="evidence" value="ECO:0007669"/>
    <property type="project" value="UniProtKB-KW"/>
</dbReference>
<sequence>MEKEKLINHGIGIKLVEDVKTGAQELFNLSVEEKKKLWQKQGDTEGFGQMFGSKEGPSDWVDLFYIFTLPSHLRKPHLFPNIPLPFRTNVGRCREDLEDYCIKMRDLAINIFVLIGKALGIELRDIKESLGEGGQSLRINYYPPCPQPENVLGLNAHTDGSALTILLQANEVEGLQISKGGIWLPVKPLPNAFIISLGDVMEIMEVKYSRLMPLNDG</sequence>
<gene>
    <name evidence="7" type="primary">DIOX2</name>
    <name evidence="7" type="ORF">CR513_58798</name>
</gene>
<dbReference type="GO" id="GO:0031418">
    <property type="term" value="F:L-ascorbic acid binding"/>
    <property type="evidence" value="ECO:0007669"/>
    <property type="project" value="UniProtKB-KW"/>
</dbReference>
<evidence type="ECO:0000256" key="2">
    <source>
        <dbReference type="ARBA" id="ARBA00022723"/>
    </source>
</evidence>
<feature type="domain" description="Fe2OG dioxygenase" evidence="6">
    <location>
        <begin position="133"/>
        <end position="217"/>
    </location>
</feature>
<dbReference type="Gene3D" id="2.60.120.330">
    <property type="entry name" value="B-lactam Antibiotic, Isopenicillin N Synthase, Chain"/>
    <property type="match status" value="1"/>
</dbReference>
<dbReference type="Pfam" id="PF14226">
    <property type="entry name" value="DIOX_N"/>
    <property type="match status" value="1"/>
</dbReference>
<keyword evidence="8" id="KW-1185">Reference proteome</keyword>
<dbReference type="STRING" id="157652.A0A371E9Z7"/>
<accession>A0A371E9Z7</accession>
<dbReference type="OrthoDB" id="288590at2759"/>
<organism evidence="7 8">
    <name type="scientific">Mucuna pruriens</name>
    <name type="common">Velvet bean</name>
    <name type="synonym">Dolichos pruriens</name>
    <dbReference type="NCBI Taxonomy" id="157652"/>
    <lineage>
        <taxon>Eukaryota</taxon>
        <taxon>Viridiplantae</taxon>
        <taxon>Streptophyta</taxon>
        <taxon>Embryophyta</taxon>
        <taxon>Tracheophyta</taxon>
        <taxon>Spermatophyta</taxon>
        <taxon>Magnoliopsida</taxon>
        <taxon>eudicotyledons</taxon>
        <taxon>Gunneridae</taxon>
        <taxon>Pentapetalae</taxon>
        <taxon>rosids</taxon>
        <taxon>fabids</taxon>
        <taxon>Fabales</taxon>
        <taxon>Fabaceae</taxon>
        <taxon>Papilionoideae</taxon>
        <taxon>50 kb inversion clade</taxon>
        <taxon>NPAAA clade</taxon>
        <taxon>indigoferoid/millettioid clade</taxon>
        <taxon>Phaseoleae</taxon>
        <taxon>Mucuna</taxon>
    </lineage>
</organism>
<evidence type="ECO:0000256" key="1">
    <source>
        <dbReference type="ARBA" id="ARBA00008056"/>
    </source>
</evidence>
<proteinExistence type="inferred from homology"/>
<comment type="similarity">
    <text evidence="1 5">Belongs to the iron/ascorbate-dependent oxidoreductase family.</text>
</comment>
<keyword evidence="7" id="KW-0223">Dioxygenase</keyword>
<dbReference type="SUPFAM" id="SSF51197">
    <property type="entry name" value="Clavaminate synthase-like"/>
    <property type="match status" value="1"/>
</dbReference>
<keyword evidence="3" id="KW-0847">Vitamin C</keyword>
<dbReference type="PANTHER" id="PTHR47991">
    <property type="entry name" value="OXOGLUTARATE/IRON-DEPENDENT DIOXYGENASE"/>
    <property type="match status" value="1"/>
</dbReference>
<evidence type="ECO:0000256" key="4">
    <source>
        <dbReference type="ARBA" id="ARBA00023004"/>
    </source>
</evidence>
<dbReference type="PROSITE" id="PS51471">
    <property type="entry name" value="FE2OG_OXY"/>
    <property type="match status" value="1"/>
</dbReference>
<dbReference type="InterPro" id="IPR050295">
    <property type="entry name" value="Plant_2OG-oxidoreductases"/>
</dbReference>
<dbReference type="Proteomes" id="UP000257109">
    <property type="component" value="Unassembled WGS sequence"/>
</dbReference>
<evidence type="ECO:0000256" key="5">
    <source>
        <dbReference type="RuleBase" id="RU003682"/>
    </source>
</evidence>
<evidence type="ECO:0000313" key="7">
    <source>
        <dbReference type="EMBL" id="RDX62829.1"/>
    </source>
</evidence>
<dbReference type="InterPro" id="IPR044861">
    <property type="entry name" value="IPNS-like_FE2OG_OXY"/>
</dbReference>
<dbReference type="Pfam" id="PF03171">
    <property type="entry name" value="2OG-FeII_Oxy"/>
    <property type="match status" value="1"/>
</dbReference>
<reference evidence="7" key="1">
    <citation type="submission" date="2018-05" db="EMBL/GenBank/DDBJ databases">
        <title>Draft genome of Mucuna pruriens seed.</title>
        <authorList>
            <person name="Nnadi N.E."/>
            <person name="Vos R."/>
            <person name="Hasami M.H."/>
            <person name="Devisetty U.K."/>
            <person name="Aguiy J.C."/>
        </authorList>
    </citation>
    <scope>NUCLEOTIDE SEQUENCE [LARGE SCALE GENOMIC DNA]</scope>
    <source>
        <strain evidence="7">JCA_2017</strain>
    </source>
</reference>
<evidence type="ECO:0000256" key="3">
    <source>
        <dbReference type="ARBA" id="ARBA00022896"/>
    </source>
</evidence>
<dbReference type="AlphaFoldDB" id="A0A371E9Z7"/>
<keyword evidence="5" id="KW-0560">Oxidoreductase</keyword>
<keyword evidence="4 5" id="KW-0408">Iron</keyword>
<dbReference type="InterPro" id="IPR026992">
    <property type="entry name" value="DIOX_N"/>
</dbReference>
<dbReference type="EMBL" id="QJKJ01015253">
    <property type="protein sequence ID" value="RDX62829.1"/>
    <property type="molecule type" value="Genomic_DNA"/>
</dbReference>
<feature type="non-terminal residue" evidence="7">
    <location>
        <position position="1"/>
    </location>
</feature>
<keyword evidence="2 5" id="KW-0479">Metal-binding</keyword>
<dbReference type="InterPro" id="IPR027443">
    <property type="entry name" value="IPNS-like_sf"/>
</dbReference>
<comment type="caution">
    <text evidence="7">The sequence shown here is derived from an EMBL/GenBank/DDBJ whole genome shotgun (WGS) entry which is preliminary data.</text>
</comment>
<dbReference type="InterPro" id="IPR005123">
    <property type="entry name" value="Oxoglu/Fe-dep_dioxygenase_dom"/>
</dbReference>
<protein>
    <submittedName>
        <fullName evidence="7">2-oxoglutarate/Fe(II)-dependent dioxygenase</fullName>
    </submittedName>
</protein>
<name>A0A371E9Z7_MUCPR</name>